<feature type="domain" description="Methyl-accepting transducer" evidence="6">
    <location>
        <begin position="266"/>
        <end position="495"/>
    </location>
</feature>
<dbReference type="eggNOG" id="COG0840">
    <property type="taxonomic scope" value="Bacteria"/>
</dbReference>
<keyword evidence="3" id="KW-0807">Transducer</keyword>
<evidence type="ECO:0000313" key="7">
    <source>
        <dbReference type="EMBL" id="ADH85613.1"/>
    </source>
</evidence>
<dbReference type="Pfam" id="PF11845">
    <property type="entry name" value="Tll0287-like"/>
    <property type="match status" value="1"/>
</dbReference>
<dbReference type="Pfam" id="PF00015">
    <property type="entry name" value="MCPsignal"/>
    <property type="match status" value="1"/>
</dbReference>
<dbReference type="InterPro" id="IPR004090">
    <property type="entry name" value="Chemotax_Me-accpt_rcpt"/>
</dbReference>
<keyword evidence="8" id="KW-1185">Reference proteome</keyword>
<reference evidence="8" key="1">
    <citation type="submission" date="2010-02" db="EMBL/GenBank/DDBJ databases">
        <title>Complete sequence of Desulfurivibrio alkaliphilus AHT2.</title>
        <authorList>
            <consortium name="US DOE Joint Genome Institute"/>
            <person name="Pitluck S."/>
            <person name="Chertkov O."/>
            <person name="Detter J.C."/>
            <person name="Han C."/>
            <person name="Tapia R."/>
            <person name="Larimer F."/>
            <person name="Land M."/>
            <person name="Hauser L."/>
            <person name="Kyrpides N."/>
            <person name="Mikhailova N."/>
            <person name="Sorokin D.Y."/>
            <person name="Muyzer G."/>
            <person name="Woyke T."/>
        </authorList>
    </citation>
    <scope>NUCLEOTIDE SEQUENCE [LARGE SCALE GENOMIC DNA]</scope>
    <source>
        <strain evidence="8">DSM 19089 / UNIQEM U267 / AHT2</strain>
    </source>
</reference>
<evidence type="ECO:0000256" key="2">
    <source>
        <dbReference type="ARBA" id="ARBA00029447"/>
    </source>
</evidence>
<feature type="compositionally biased region" description="Acidic residues" evidence="4">
    <location>
        <begin position="593"/>
        <end position="603"/>
    </location>
</feature>
<dbReference type="KEGG" id="dak:DaAHT2_0909"/>
<keyword evidence="5" id="KW-0812">Transmembrane</keyword>
<evidence type="ECO:0000256" key="4">
    <source>
        <dbReference type="SAM" id="MobiDB-lite"/>
    </source>
</evidence>
<dbReference type="SUPFAM" id="SSF58104">
    <property type="entry name" value="Methyl-accepting chemotaxis protein (MCP) signaling domain"/>
    <property type="match status" value="1"/>
</dbReference>
<dbReference type="AlphaFoldDB" id="D6Z238"/>
<dbReference type="PANTHER" id="PTHR43531:SF11">
    <property type="entry name" value="METHYL-ACCEPTING CHEMOTAXIS PROTEIN 3"/>
    <property type="match status" value="1"/>
</dbReference>
<feature type="transmembrane region" description="Helical" evidence="5">
    <location>
        <begin position="227"/>
        <end position="248"/>
    </location>
</feature>
<dbReference type="InParanoid" id="D6Z238"/>
<evidence type="ECO:0000256" key="1">
    <source>
        <dbReference type="ARBA" id="ARBA00022500"/>
    </source>
</evidence>
<dbReference type="GO" id="GO:0004888">
    <property type="term" value="F:transmembrane signaling receptor activity"/>
    <property type="evidence" value="ECO:0007669"/>
    <property type="project" value="InterPro"/>
</dbReference>
<feature type="region of interest" description="Disordered" evidence="4">
    <location>
        <begin position="522"/>
        <end position="603"/>
    </location>
</feature>
<dbReference type="HOGENOM" id="CLU_000445_107_27_7"/>
<keyword evidence="1" id="KW-0145">Chemotaxis</keyword>
<dbReference type="PANTHER" id="PTHR43531">
    <property type="entry name" value="PROTEIN ICFG"/>
    <property type="match status" value="1"/>
</dbReference>
<keyword evidence="5" id="KW-0472">Membrane</keyword>
<feature type="transmembrane region" description="Helical" evidence="5">
    <location>
        <begin position="12"/>
        <end position="32"/>
    </location>
</feature>
<dbReference type="Gene3D" id="1.10.287.950">
    <property type="entry name" value="Methyl-accepting chemotaxis protein"/>
    <property type="match status" value="1"/>
</dbReference>
<dbReference type="STRING" id="589865.DaAHT2_0909"/>
<name>D6Z238_DESAT</name>
<evidence type="ECO:0000256" key="3">
    <source>
        <dbReference type="PROSITE-ProRule" id="PRU00284"/>
    </source>
</evidence>
<gene>
    <name evidence="7" type="ordered locus">DaAHT2_0909</name>
</gene>
<dbReference type="OrthoDB" id="9816383at2"/>
<organism evidence="7 8">
    <name type="scientific">Desulfurivibrio alkaliphilus (strain DSM 19089 / UNIQEM U267 / AHT2)</name>
    <dbReference type="NCBI Taxonomy" id="589865"/>
    <lineage>
        <taxon>Bacteria</taxon>
        <taxon>Pseudomonadati</taxon>
        <taxon>Thermodesulfobacteriota</taxon>
        <taxon>Desulfobulbia</taxon>
        <taxon>Desulfobulbales</taxon>
        <taxon>Desulfobulbaceae</taxon>
        <taxon>Desulfurivibrio</taxon>
    </lineage>
</organism>
<dbReference type="InterPro" id="IPR021796">
    <property type="entry name" value="Tll0287-like_dom"/>
</dbReference>
<evidence type="ECO:0000313" key="8">
    <source>
        <dbReference type="Proteomes" id="UP000001508"/>
    </source>
</evidence>
<dbReference type="GO" id="GO:0007165">
    <property type="term" value="P:signal transduction"/>
    <property type="evidence" value="ECO:0007669"/>
    <property type="project" value="UniProtKB-KW"/>
</dbReference>
<dbReference type="PROSITE" id="PS50111">
    <property type="entry name" value="CHEMOTAXIS_TRANSDUC_2"/>
    <property type="match status" value="1"/>
</dbReference>
<dbReference type="InterPro" id="IPR004089">
    <property type="entry name" value="MCPsignal_dom"/>
</dbReference>
<dbReference type="Proteomes" id="UP000001508">
    <property type="component" value="Chromosome"/>
</dbReference>
<evidence type="ECO:0000256" key="5">
    <source>
        <dbReference type="SAM" id="Phobius"/>
    </source>
</evidence>
<protein>
    <submittedName>
        <fullName evidence="7">Methyl-accepting chemotaxis sensory transducer</fullName>
    </submittedName>
</protein>
<dbReference type="GO" id="GO:0006935">
    <property type="term" value="P:chemotaxis"/>
    <property type="evidence" value="ECO:0007669"/>
    <property type="project" value="UniProtKB-KW"/>
</dbReference>
<dbReference type="RefSeq" id="WP_013163143.1">
    <property type="nucleotide sequence ID" value="NC_014216.1"/>
</dbReference>
<dbReference type="PRINTS" id="PR00260">
    <property type="entry name" value="CHEMTRNSDUCR"/>
</dbReference>
<evidence type="ECO:0000259" key="6">
    <source>
        <dbReference type="PROSITE" id="PS50111"/>
    </source>
</evidence>
<proteinExistence type="inferred from homology"/>
<dbReference type="SMART" id="SM00283">
    <property type="entry name" value="MA"/>
    <property type="match status" value="1"/>
</dbReference>
<dbReference type="InterPro" id="IPR051310">
    <property type="entry name" value="MCP_chemotaxis"/>
</dbReference>
<sequence>MDMQKWSLRGKIVLLGVVLPTILIVILFRLYITDSRERTLEAFTDKARAICLTAESTREEMEAKWRMGLFSTEQLREFAARGEQDKILAAVPVVSAWNAAMRKADEGGYTFRVPKFRPRNPANEPDPLEARALRTMAEKNLDEYYEIDEASNSVRYFRAVRLTETCLYCHGDPADSRRLWGNDRGIDPTGGRMEGWRVGEIHGAFQVIQSLEEADLQLQQTVGKATWIVLAGLLLMAIMFATLVLRVVSNSVIKPISRIIEELSGNAGNLLEAAGQVSSASHELADGASSQAASLEETSASLEEMSSMTRLNAENVKQTSQMAESARSSAETAQRSMEKMGEAIGSIKKSADETAVIMKTIDEIAFQTNLLALNAAVEAARAGEAGAGFAVVADEVRSLALRSGEAARNTEQLIEQSQKNADHGVESANEVREILGQIVDGVNKVSQLAKEISVASDEQAQGVNQINQAVAQVDKVTQGNAAISEEAASSSEELSGQANELNRLIGELGIIVGISLPNHGGEVSRSSVRGLKRPPQAQAVAGKSALPSPAAPGSKGKVAGPGADRSGTPARVTAPAAGAAGASRKGKKAEEVIPFDDDDFEDF</sequence>
<dbReference type="GO" id="GO:0005886">
    <property type="term" value="C:plasma membrane"/>
    <property type="evidence" value="ECO:0007669"/>
    <property type="project" value="TreeGrafter"/>
</dbReference>
<keyword evidence="5" id="KW-1133">Transmembrane helix</keyword>
<dbReference type="EMBL" id="CP001940">
    <property type="protein sequence ID" value="ADH85613.1"/>
    <property type="molecule type" value="Genomic_DNA"/>
</dbReference>
<feature type="compositionally biased region" description="Low complexity" evidence="4">
    <location>
        <begin position="567"/>
        <end position="583"/>
    </location>
</feature>
<comment type="similarity">
    <text evidence="2">Belongs to the methyl-accepting chemotaxis (MCP) protein family.</text>
</comment>
<accession>D6Z238</accession>